<evidence type="ECO:0000256" key="4">
    <source>
        <dbReference type="ARBA" id="ARBA00022723"/>
    </source>
</evidence>
<comment type="similarity">
    <text evidence="10">Belongs to the thiamine-phosphate synthase family.</text>
</comment>
<feature type="binding site" evidence="10">
    <location>
        <position position="72"/>
    </location>
    <ligand>
        <name>Mg(2+)</name>
        <dbReference type="ChEBI" id="CHEBI:18420"/>
    </ligand>
</feature>
<accession>A0ABW0Z984</accession>
<keyword evidence="3 10" id="KW-0808">Transferase</keyword>
<evidence type="ECO:0000256" key="5">
    <source>
        <dbReference type="ARBA" id="ARBA00022842"/>
    </source>
</evidence>
<comment type="catalytic activity">
    <reaction evidence="7 10">
        <text>4-methyl-5-(2-phosphooxyethyl)-thiazole + 4-amino-2-methyl-5-(diphosphooxymethyl)pyrimidine + H(+) = thiamine phosphate + diphosphate</text>
        <dbReference type="Rhea" id="RHEA:22328"/>
        <dbReference type="ChEBI" id="CHEBI:15378"/>
        <dbReference type="ChEBI" id="CHEBI:33019"/>
        <dbReference type="ChEBI" id="CHEBI:37575"/>
        <dbReference type="ChEBI" id="CHEBI:57841"/>
        <dbReference type="ChEBI" id="CHEBI:58296"/>
        <dbReference type="EC" id="2.5.1.3"/>
    </reaction>
</comment>
<feature type="binding site" evidence="10">
    <location>
        <position position="91"/>
    </location>
    <ligand>
        <name>Mg(2+)</name>
        <dbReference type="ChEBI" id="CHEBI:18420"/>
    </ligand>
</feature>
<keyword evidence="5 10" id="KW-0460">Magnesium</keyword>
<evidence type="ECO:0000256" key="3">
    <source>
        <dbReference type="ARBA" id="ARBA00022679"/>
    </source>
</evidence>
<reference evidence="13" key="1">
    <citation type="journal article" date="2019" name="Int. J. Syst. Evol. Microbiol.">
        <title>The Global Catalogue of Microorganisms (GCM) 10K type strain sequencing project: providing services to taxonomists for standard genome sequencing and annotation.</title>
        <authorList>
            <consortium name="The Broad Institute Genomics Platform"/>
            <consortium name="The Broad Institute Genome Sequencing Center for Infectious Disease"/>
            <person name="Wu L."/>
            <person name="Ma J."/>
        </authorList>
    </citation>
    <scope>NUCLEOTIDE SEQUENCE [LARGE SCALE GENOMIC DNA]</scope>
    <source>
        <strain evidence="13">YIM 94188</strain>
    </source>
</reference>
<comment type="function">
    <text evidence="1 10">Condenses 4-methyl-5-(beta-hydroxyethyl)thiazole monophosphate (THZ-P) and 2-methyl-4-amino-5-hydroxymethyl pyrimidine pyrophosphate (HMP-PP) to form thiamine monophosphate (TMP).</text>
</comment>
<feature type="binding site" evidence="10">
    <location>
        <position position="71"/>
    </location>
    <ligand>
        <name>4-amino-2-methyl-5-(diphosphooxymethyl)pyrimidine</name>
        <dbReference type="ChEBI" id="CHEBI:57841"/>
    </ligand>
</feature>
<dbReference type="SUPFAM" id="SSF51391">
    <property type="entry name" value="Thiamin phosphate synthase"/>
    <property type="match status" value="1"/>
</dbReference>
<comment type="catalytic activity">
    <reaction evidence="9 10">
        <text>2-[(2R,5Z)-2-carboxy-4-methylthiazol-5(2H)-ylidene]ethyl phosphate + 4-amino-2-methyl-5-(diphosphooxymethyl)pyrimidine + 2 H(+) = thiamine phosphate + CO2 + diphosphate</text>
        <dbReference type="Rhea" id="RHEA:47844"/>
        <dbReference type="ChEBI" id="CHEBI:15378"/>
        <dbReference type="ChEBI" id="CHEBI:16526"/>
        <dbReference type="ChEBI" id="CHEBI:33019"/>
        <dbReference type="ChEBI" id="CHEBI:37575"/>
        <dbReference type="ChEBI" id="CHEBI:57841"/>
        <dbReference type="ChEBI" id="CHEBI:62899"/>
        <dbReference type="EC" id="2.5.1.3"/>
    </reaction>
</comment>
<comment type="cofactor">
    <cofactor evidence="10">
        <name>Mg(2+)</name>
        <dbReference type="ChEBI" id="CHEBI:18420"/>
    </cofactor>
    <text evidence="10">Binds 1 Mg(2+) ion per subunit.</text>
</comment>
<dbReference type="Gene3D" id="3.20.20.70">
    <property type="entry name" value="Aldolase class I"/>
    <property type="match status" value="1"/>
</dbReference>
<dbReference type="RefSeq" id="WP_136436399.1">
    <property type="nucleotide sequence ID" value="NZ_JBHSNS010000001.1"/>
</dbReference>
<comment type="caution">
    <text evidence="10">Lacks conserved residue(s) required for the propagation of feature annotation.</text>
</comment>
<feature type="binding site" evidence="10">
    <location>
        <position position="109"/>
    </location>
    <ligand>
        <name>4-amino-2-methyl-5-(diphosphooxymethyl)pyrimidine</name>
        <dbReference type="ChEBI" id="CHEBI:57841"/>
    </ligand>
</feature>
<feature type="binding site" evidence="10">
    <location>
        <begin position="39"/>
        <end position="43"/>
    </location>
    <ligand>
        <name>4-amino-2-methyl-5-(diphosphooxymethyl)pyrimidine</name>
        <dbReference type="ChEBI" id="CHEBI:57841"/>
    </ligand>
</feature>
<dbReference type="InterPro" id="IPR013785">
    <property type="entry name" value="Aldolase_TIM"/>
</dbReference>
<evidence type="ECO:0000259" key="11">
    <source>
        <dbReference type="Pfam" id="PF02581"/>
    </source>
</evidence>
<feature type="binding site" evidence="10">
    <location>
        <begin position="135"/>
        <end position="137"/>
    </location>
    <ligand>
        <name>2-[(2R,5Z)-2-carboxy-4-methylthiazol-5(2H)-ylidene]ethyl phosphate</name>
        <dbReference type="ChEBI" id="CHEBI:62899"/>
    </ligand>
</feature>
<dbReference type="InterPro" id="IPR034291">
    <property type="entry name" value="TMP_synthase"/>
</dbReference>
<dbReference type="HAMAP" id="MF_00097">
    <property type="entry name" value="TMP_synthase"/>
    <property type="match status" value="1"/>
</dbReference>
<comment type="caution">
    <text evidence="12">The sequence shown here is derived from an EMBL/GenBank/DDBJ whole genome shotgun (WGS) entry which is preliminary data.</text>
</comment>
<dbReference type="PANTHER" id="PTHR20857">
    <property type="entry name" value="THIAMINE-PHOSPHATE PYROPHOSPHORYLASE"/>
    <property type="match status" value="1"/>
</dbReference>
<dbReference type="Pfam" id="PF02581">
    <property type="entry name" value="TMP-TENI"/>
    <property type="match status" value="1"/>
</dbReference>
<evidence type="ECO:0000256" key="9">
    <source>
        <dbReference type="ARBA" id="ARBA00047883"/>
    </source>
</evidence>
<keyword evidence="6 10" id="KW-0784">Thiamine biosynthesis</keyword>
<evidence type="ECO:0000256" key="8">
    <source>
        <dbReference type="ARBA" id="ARBA00047851"/>
    </source>
</evidence>
<keyword evidence="13" id="KW-1185">Reference proteome</keyword>
<proteinExistence type="inferred from homology"/>
<keyword evidence="4 10" id="KW-0479">Metal-binding</keyword>
<protein>
    <recommendedName>
        <fullName evidence="10">Thiamine-phosphate synthase</fullName>
        <shortName evidence="10">TP synthase</shortName>
        <shortName evidence="10">TPS</shortName>
        <ecNumber evidence="10">2.5.1.3</ecNumber>
    </recommendedName>
    <alternativeName>
        <fullName evidence="10">Thiamine-phosphate pyrophosphorylase</fullName>
        <shortName evidence="10">TMP pyrophosphorylase</shortName>
        <shortName evidence="10">TMP-PPase</shortName>
    </alternativeName>
</protein>
<comment type="pathway">
    <text evidence="2 10">Cofactor biosynthesis; thiamine diphosphate biosynthesis; thiamine phosphate from 4-amino-2-methyl-5-diphosphomethylpyrimidine and 4-methyl-5-(2-phosphoethyl)-thiazole: step 1/1.</text>
</comment>
<evidence type="ECO:0000313" key="13">
    <source>
        <dbReference type="Proteomes" id="UP001596072"/>
    </source>
</evidence>
<dbReference type="CDD" id="cd00564">
    <property type="entry name" value="TMP_TenI"/>
    <property type="match status" value="1"/>
</dbReference>
<feature type="binding site" evidence="10">
    <location>
        <position position="138"/>
    </location>
    <ligand>
        <name>4-amino-2-methyl-5-(diphosphooxymethyl)pyrimidine</name>
        <dbReference type="ChEBI" id="CHEBI:57841"/>
    </ligand>
</feature>
<comment type="catalytic activity">
    <reaction evidence="8 10">
        <text>2-(2-carboxy-4-methylthiazol-5-yl)ethyl phosphate + 4-amino-2-methyl-5-(diphosphooxymethyl)pyrimidine + 2 H(+) = thiamine phosphate + CO2 + diphosphate</text>
        <dbReference type="Rhea" id="RHEA:47848"/>
        <dbReference type="ChEBI" id="CHEBI:15378"/>
        <dbReference type="ChEBI" id="CHEBI:16526"/>
        <dbReference type="ChEBI" id="CHEBI:33019"/>
        <dbReference type="ChEBI" id="CHEBI:37575"/>
        <dbReference type="ChEBI" id="CHEBI:57841"/>
        <dbReference type="ChEBI" id="CHEBI:62890"/>
        <dbReference type="EC" id="2.5.1.3"/>
    </reaction>
</comment>
<evidence type="ECO:0000256" key="2">
    <source>
        <dbReference type="ARBA" id="ARBA00005165"/>
    </source>
</evidence>
<feature type="binding site" evidence="10">
    <location>
        <position position="164"/>
    </location>
    <ligand>
        <name>2-[(2R,5Z)-2-carboxy-4-methylthiazol-5(2H)-ylidene]ethyl phosphate</name>
        <dbReference type="ChEBI" id="CHEBI:62899"/>
    </ligand>
</feature>
<gene>
    <name evidence="10" type="primary">thiE</name>
    <name evidence="12" type="ORF">ACFPQB_01425</name>
</gene>
<dbReference type="PANTHER" id="PTHR20857:SF15">
    <property type="entry name" value="THIAMINE-PHOSPHATE SYNTHASE"/>
    <property type="match status" value="1"/>
</dbReference>
<feature type="domain" description="Thiamine phosphate synthase/TenI" evidence="11">
    <location>
        <begin position="18"/>
        <end position="186"/>
    </location>
</feature>
<dbReference type="InterPro" id="IPR022998">
    <property type="entry name" value="ThiamineP_synth_TenI"/>
</dbReference>
<evidence type="ECO:0000256" key="7">
    <source>
        <dbReference type="ARBA" id="ARBA00047334"/>
    </source>
</evidence>
<evidence type="ECO:0000256" key="10">
    <source>
        <dbReference type="HAMAP-Rule" id="MF_00097"/>
    </source>
</evidence>
<dbReference type="Proteomes" id="UP001596072">
    <property type="component" value="Unassembled WGS sequence"/>
</dbReference>
<dbReference type="EC" id="2.5.1.3" evidence="10"/>
<dbReference type="EMBL" id="JBHSNS010000001">
    <property type="protein sequence ID" value="MFC5727559.1"/>
    <property type="molecule type" value="Genomic_DNA"/>
</dbReference>
<dbReference type="InterPro" id="IPR036206">
    <property type="entry name" value="ThiamineP_synth_sf"/>
</dbReference>
<organism evidence="12 13">
    <name type="scientific">Nocardioides vastitatis</name>
    <dbReference type="NCBI Taxonomy" id="2568655"/>
    <lineage>
        <taxon>Bacteria</taxon>
        <taxon>Bacillati</taxon>
        <taxon>Actinomycetota</taxon>
        <taxon>Actinomycetes</taxon>
        <taxon>Propionibacteriales</taxon>
        <taxon>Nocardioidaceae</taxon>
        <taxon>Nocardioides</taxon>
    </lineage>
</organism>
<evidence type="ECO:0000256" key="1">
    <source>
        <dbReference type="ARBA" id="ARBA00003814"/>
    </source>
</evidence>
<evidence type="ECO:0000313" key="12">
    <source>
        <dbReference type="EMBL" id="MFC5727559.1"/>
    </source>
</evidence>
<sequence length="206" mass="20565">MHIVDRVGPTVPRLTCIVSEHDDLTLLPQLAAAGVDGFQVRAKSYDARRLIELTRTVIAAVRPAGAIVTVNDRVDVAVAAEADGAHLGSADLPVAVARRIGSGLLLGVTCRSREAVESAAVEGADYAGVGPVFASSSKHGLPEPLGPSGLASATGVLPVIAIGGVTASEAPAVIAAGASGVAVIGGLWRHPDPVQAAKELVAALGA</sequence>
<evidence type="ECO:0000256" key="6">
    <source>
        <dbReference type="ARBA" id="ARBA00022977"/>
    </source>
</evidence>
<name>A0ABW0Z984_9ACTN</name>